<comment type="caution">
    <text evidence="4">The sequence shown here is derived from an EMBL/GenBank/DDBJ whole genome shotgun (WGS) entry which is preliminary data.</text>
</comment>
<dbReference type="PROSITE" id="PS50977">
    <property type="entry name" value="HTH_TETR_2"/>
    <property type="match status" value="1"/>
</dbReference>
<dbReference type="PROSITE" id="PS01081">
    <property type="entry name" value="HTH_TETR_1"/>
    <property type="match status" value="1"/>
</dbReference>
<dbReference type="InterPro" id="IPR009057">
    <property type="entry name" value="Homeodomain-like_sf"/>
</dbReference>
<dbReference type="RefSeq" id="WP_119830974.1">
    <property type="nucleotide sequence ID" value="NZ_QYUL01000002.1"/>
</dbReference>
<dbReference type="Gene3D" id="1.10.357.10">
    <property type="entry name" value="Tetracycline Repressor, domain 2"/>
    <property type="match status" value="1"/>
</dbReference>
<dbReference type="GO" id="GO:0003700">
    <property type="term" value="F:DNA-binding transcription factor activity"/>
    <property type="evidence" value="ECO:0007669"/>
    <property type="project" value="TreeGrafter"/>
</dbReference>
<dbReference type="InterPro" id="IPR023772">
    <property type="entry name" value="DNA-bd_HTH_TetR-type_CS"/>
</dbReference>
<dbReference type="PRINTS" id="PR00455">
    <property type="entry name" value="HTHTETR"/>
</dbReference>
<dbReference type="Proteomes" id="UP000283458">
    <property type="component" value="Unassembled WGS sequence"/>
</dbReference>
<feature type="DNA-binding region" description="H-T-H motif" evidence="2">
    <location>
        <begin position="31"/>
        <end position="50"/>
    </location>
</feature>
<accession>A0A418VUQ2</accession>
<evidence type="ECO:0000259" key="3">
    <source>
        <dbReference type="PROSITE" id="PS50977"/>
    </source>
</evidence>
<dbReference type="InterPro" id="IPR050109">
    <property type="entry name" value="HTH-type_TetR-like_transc_reg"/>
</dbReference>
<evidence type="ECO:0000256" key="2">
    <source>
        <dbReference type="PROSITE-ProRule" id="PRU00335"/>
    </source>
</evidence>
<dbReference type="EMBL" id="QYUL01000002">
    <property type="protein sequence ID" value="RJF80886.1"/>
    <property type="molecule type" value="Genomic_DNA"/>
</dbReference>
<dbReference type="AlphaFoldDB" id="A0A418VUQ2"/>
<keyword evidence="5" id="KW-1185">Reference proteome</keyword>
<evidence type="ECO:0000256" key="1">
    <source>
        <dbReference type="ARBA" id="ARBA00023125"/>
    </source>
</evidence>
<dbReference type="Pfam" id="PF00440">
    <property type="entry name" value="TetR_N"/>
    <property type="match status" value="1"/>
</dbReference>
<dbReference type="PANTHER" id="PTHR30055">
    <property type="entry name" value="HTH-TYPE TRANSCRIPTIONAL REGULATOR RUTR"/>
    <property type="match status" value="1"/>
</dbReference>
<dbReference type="GO" id="GO:0000976">
    <property type="term" value="F:transcription cis-regulatory region binding"/>
    <property type="evidence" value="ECO:0007669"/>
    <property type="project" value="TreeGrafter"/>
</dbReference>
<dbReference type="SUPFAM" id="SSF46689">
    <property type="entry name" value="Homeodomain-like"/>
    <property type="match status" value="1"/>
</dbReference>
<gene>
    <name evidence="4" type="ORF">D3877_11625</name>
</gene>
<protein>
    <submittedName>
        <fullName evidence="4">TetR/AcrR family transcriptional regulator</fullName>
    </submittedName>
</protein>
<dbReference type="OrthoDB" id="9802802at2"/>
<proteinExistence type="predicted"/>
<keyword evidence="1 2" id="KW-0238">DNA-binding</keyword>
<dbReference type="InterPro" id="IPR001647">
    <property type="entry name" value="HTH_TetR"/>
</dbReference>
<name>A0A418VUQ2_9PROT</name>
<organism evidence="4 5">
    <name type="scientific">Azospirillum cavernae</name>
    <dbReference type="NCBI Taxonomy" id="2320860"/>
    <lineage>
        <taxon>Bacteria</taxon>
        <taxon>Pseudomonadati</taxon>
        <taxon>Pseudomonadota</taxon>
        <taxon>Alphaproteobacteria</taxon>
        <taxon>Rhodospirillales</taxon>
        <taxon>Azospirillaceae</taxon>
        <taxon>Azospirillum</taxon>
    </lineage>
</organism>
<dbReference type="PANTHER" id="PTHR30055:SF223">
    <property type="entry name" value="HTH-TYPE TRANSCRIPTIONAL REGULATOR UIDR"/>
    <property type="match status" value="1"/>
</dbReference>
<reference evidence="4 5" key="1">
    <citation type="submission" date="2018-09" db="EMBL/GenBank/DDBJ databases">
        <authorList>
            <person name="Zhu H."/>
        </authorList>
    </citation>
    <scope>NUCLEOTIDE SEQUENCE [LARGE SCALE GENOMIC DNA]</scope>
    <source>
        <strain evidence="4 5">K2W22B-5</strain>
    </source>
</reference>
<evidence type="ECO:0000313" key="4">
    <source>
        <dbReference type="EMBL" id="RJF80886.1"/>
    </source>
</evidence>
<evidence type="ECO:0000313" key="5">
    <source>
        <dbReference type="Proteomes" id="UP000283458"/>
    </source>
</evidence>
<sequence>MAPRLSSANRRKAILDSALPLFARKGFAATTTKEIAQTAGVSEALIFKHFSSKASLYEAIFLTCIDDDPEYARLLSLPASTAALVQMIQALVRYFVVDLPDNAEERTRHRLTMLSLLEDGEFMRQVYDGLHERFMPTFTAAVKAAAAAGDLTDQPVGAENGLWLADHLSLGLASVCLSGRPLVPYTGDRMDLARQTVWFILRGLGLRDDVIAAQEKNSRFPFVPFDPMCVPGAAPDQTDLIRSN</sequence>
<feature type="domain" description="HTH tetR-type" evidence="3">
    <location>
        <begin position="8"/>
        <end position="68"/>
    </location>
</feature>